<dbReference type="GO" id="GO:0005737">
    <property type="term" value="C:cytoplasm"/>
    <property type="evidence" value="ECO:0007669"/>
    <property type="project" value="UniProtKB-UniRule"/>
</dbReference>
<dbReference type="InterPro" id="IPR035642">
    <property type="entry name" value="MraZ_N"/>
</dbReference>
<keyword evidence="2 7" id="KW-0963">Cytoplasm</keyword>
<sequence>MFRGVSKLNLDAKGRMAIPTRYRDSLVEICASQLVITVDKDRCLLIYPKPVWLVFEEKLNDLSAFGGSARNLQRLYIGHAHEIDMDGQGRILLPPELREFAGLEKKVALVGQGKKFELWDEAAWSRQRDDWLDKIDEEGLELTAQLESISL</sequence>
<name>A0A370DT71_9GAMM</name>
<organism evidence="9 10">
    <name type="scientific">endosymbiont of Escarpia spicata</name>
    <dbReference type="NCBI Taxonomy" id="2200908"/>
    <lineage>
        <taxon>Bacteria</taxon>
        <taxon>Pseudomonadati</taxon>
        <taxon>Pseudomonadota</taxon>
        <taxon>Gammaproteobacteria</taxon>
        <taxon>sulfur-oxidizing symbionts</taxon>
    </lineage>
</organism>
<dbReference type="Proteomes" id="UP000254771">
    <property type="component" value="Unassembled WGS sequence"/>
</dbReference>
<dbReference type="GO" id="GO:0003700">
    <property type="term" value="F:DNA-binding transcription factor activity"/>
    <property type="evidence" value="ECO:0007669"/>
    <property type="project" value="UniProtKB-UniRule"/>
</dbReference>
<dbReference type="Pfam" id="PF02381">
    <property type="entry name" value="MraZ"/>
    <property type="match status" value="2"/>
</dbReference>
<keyword evidence="5 7" id="KW-0238">DNA-binding</keyword>
<evidence type="ECO:0000256" key="7">
    <source>
        <dbReference type="HAMAP-Rule" id="MF_01008"/>
    </source>
</evidence>
<dbReference type="AlphaFoldDB" id="A0A370DT71"/>
<gene>
    <name evidence="7" type="primary">mraZ</name>
    <name evidence="9" type="ORF">DIZ78_05115</name>
</gene>
<dbReference type="InterPro" id="IPR035644">
    <property type="entry name" value="MraZ_C"/>
</dbReference>
<keyword evidence="9" id="KW-0131">Cell cycle</keyword>
<comment type="caution">
    <text evidence="9">The sequence shown here is derived from an EMBL/GenBank/DDBJ whole genome shotgun (WGS) entry which is preliminary data.</text>
</comment>
<dbReference type="InterPro" id="IPR003444">
    <property type="entry name" value="MraZ"/>
</dbReference>
<evidence type="ECO:0000256" key="6">
    <source>
        <dbReference type="ARBA" id="ARBA00023163"/>
    </source>
</evidence>
<feature type="domain" description="SpoVT-AbrB" evidence="8">
    <location>
        <begin position="80"/>
        <end position="123"/>
    </location>
</feature>
<evidence type="ECO:0000256" key="2">
    <source>
        <dbReference type="ARBA" id="ARBA00022490"/>
    </source>
</evidence>
<dbReference type="PANTHER" id="PTHR34701">
    <property type="entry name" value="TRANSCRIPTIONAL REGULATOR MRAZ"/>
    <property type="match status" value="1"/>
</dbReference>
<evidence type="ECO:0000313" key="9">
    <source>
        <dbReference type="EMBL" id="RDH87917.1"/>
    </source>
</evidence>
<evidence type="ECO:0000256" key="1">
    <source>
        <dbReference type="ARBA" id="ARBA00013860"/>
    </source>
</evidence>
<dbReference type="HAMAP" id="MF_01008">
    <property type="entry name" value="MraZ"/>
    <property type="match status" value="1"/>
</dbReference>
<keyword evidence="6 7" id="KW-0804">Transcription</keyword>
<evidence type="ECO:0000256" key="3">
    <source>
        <dbReference type="ARBA" id="ARBA00022737"/>
    </source>
</evidence>
<dbReference type="CDD" id="cd16321">
    <property type="entry name" value="MraZ_C"/>
    <property type="match status" value="1"/>
</dbReference>
<proteinExistence type="inferred from homology"/>
<keyword evidence="4 7" id="KW-0805">Transcription regulation</keyword>
<keyword evidence="10" id="KW-1185">Reference proteome</keyword>
<dbReference type="NCBIfam" id="TIGR00242">
    <property type="entry name" value="division/cell wall cluster transcriptional repressor MraZ"/>
    <property type="match status" value="1"/>
</dbReference>
<comment type="similarity">
    <text evidence="7">Belongs to the MraZ family.</text>
</comment>
<keyword evidence="3" id="KW-0677">Repeat</keyword>
<dbReference type="InterPro" id="IPR020603">
    <property type="entry name" value="MraZ_dom"/>
</dbReference>
<dbReference type="PROSITE" id="PS51740">
    <property type="entry name" value="SPOVT_ABRB"/>
    <property type="match status" value="2"/>
</dbReference>
<dbReference type="SUPFAM" id="SSF89447">
    <property type="entry name" value="AbrB/MazE/MraZ-like"/>
    <property type="match status" value="1"/>
</dbReference>
<dbReference type="GO" id="GO:0009295">
    <property type="term" value="C:nucleoid"/>
    <property type="evidence" value="ECO:0007669"/>
    <property type="project" value="UniProtKB-SubCell"/>
</dbReference>
<evidence type="ECO:0000256" key="5">
    <source>
        <dbReference type="ARBA" id="ARBA00023125"/>
    </source>
</evidence>
<feature type="domain" description="SpoVT-AbrB" evidence="8">
    <location>
        <begin position="5"/>
        <end position="51"/>
    </location>
</feature>
<dbReference type="InterPro" id="IPR038619">
    <property type="entry name" value="MraZ_sf"/>
</dbReference>
<dbReference type="InterPro" id="IPR007159">
    <property type="entry name" value="SpoVT-AbrB_dom"/>
</dbReference>
<dbReference type="GO" id="GO:0051301">
    <property type="term" value="P:cell division"/>
    <property type="evidence" value="ECO:0007669"/>
    <property type="project" value="UniProtKB-KW"/>
</dbReference>
<dbReference type="GO" id="GO:0000976">
    <property type="term" value="F:transcription cis-regulatory region binding"/>
    <property type="evidence" value="ECO:0007669"/>
    <property type="project" value="TreeGrafter"/>
</dbReference>
<accession>A0A370DT71</accession>
<protein>
    <recommendedName>
        <fullName evidence="1 7">Transcriptional regulator MraZ</fullName>
    </recommendedName>
</protein>
<dbReference type="InterPro" id="IPR037914">
    <property type="entry name" value="SpoVT-AbrB_sf"/>
</dbReference>
<comment type="subunit">
    <text evidence="7">Forms oligomers.</text>
</comment>
<evidence type="ECO:0000256" key="4">
    <source>
        <dbReference type="ARBA" id="ARBA00023015"/>
    </source>
</evidence>
<keyword evidence="9" id="KW-0132">Cell division</keyword>
<dbReference type="PANTHER" id="PTHR34701:SF1">
    <property type="entry name" value="TRANSCRIPTIONAL REGULATOR MRAZ"/>
    <property type="match status" value="1"/>
</dbReference>
<comment type="subcellular location">
    <subcellularLocation>
        <location evidence="7">Cytoplasm</location>
        <location evidence="7">Nucleoid</location>
    </subcellularLocation>
</comment>
<dbReference type="Gene3D" id="3.40.1550.20">
    <property type="entry name" value="Transcriptional regulator MraZ domain"/>
    <property type="match status" value="1"/>
</dbReference>
<dbReference type="GO" id="GO:2000143">
    <property type="term" value="P:negative regulation of DNA-templated transcription initiation"/>
    <property type="evidence" value="ECO:0007669"/>
    <property type="project" value="TreeGrafter"/>
</dbReference>
<dbReference type="CDD" id="cd16320">
    <property type="entry name" value="MraZ_N"/>
    <property type="match status" value="1"/>
</dbReference>
<evidence type="ECO:0000259" key="8">
    <source>
        <dbReference type="PROSITE" id="PS51740"/>
    </source>
</evidence>
<evidence type="ECO:0000313" key="10">
    <source>
        <dbReference type="Proteomes" id="UP000254771"/>
    </source>
</evidence>
<dbReference type="EMBL" id="QFXE01000005">
    <property type="protein sequence ID" value="RDH87917.1"/>
    <property type="molecule type" value="Genomic_DNA"/>
</dbReference>
<reference evidence="9 10" key="1">
    <citation type="journal article" date="2018" name="ISME J.">
        <title>Endosymbiont genomes yield clues of tubeworm success.</title>
        <authorList>
            <person name="Li Y."/>
            <person name="Liles M.R."/>
            <person name="Halanych K.M."/>
        </authorList>
    </citation>
    <scope>NUCLEOTIDE SEQUENCE [LARGE SCALE GENOMIC DNA]</scope>
    <source>
        <strain evidence="9">A1462</strain>
    </source>
</reference>